<proteinExistence type="predicted"/>
<dbReference type="OrthoDB" id="9810361at2"/>
<gene>
    <name evidence="1" type="ordered locus">Desti_1552</name>
</gene>
<keyword evidence="2" id="KW-1185">Reference proteome</keyword>
<protein>
    <recommendedName>
        <fullName evidence="3">YkgJ family cysteine cluster protein</fullName>
    </recommendedName>
</protein>
<dbReference type="KEGG" id="dti:Desti_1552"/>
<evidence type="ECO:0008006" key="3">
    <source>
        <dbReference type="Google" id="ProtNLM"/>
    </source>
</evidence>
<accession>I4C3X3</accession>
<evidence type="ECO:0000313" key="2">
    <source>
        <dbReference type="Proteomes" id="UP000006055"/>
    </source>
</evidence>
<dbReference type="EMBL" id="CP003360">
    <property type="protein sequence ID" value="AFM24264.1"/>
    <property type="molecule type" value="Genomic_DNA"/>
</dbReference>
<dbReference type="Proteomes" id="UP000006055">
    <property type="component" value="Chromosome"/>
</dbReference>
<sequence length="212" mass="24042">MNLQGHLRRYMELVARADRLFDTVAHSHGNLMACKAGCDDCCHVYFRVTLIEAFVINQAFKQNVSDGFRSRAISRAEQVEPLFRQAEQLIALADEKGQAIETASRIKIRCPLNEDHACILYEYRPITCRLYGTPQKMAGKVVSCPRNGFLAGTKYTTIDIDDIQKRLSRYSRDLLVDLVGIDPQPPGPLYCISDVIRTTFDKNYFLSLSESL</sequence>
<dbReference type="HOGENOM" id="CLU_082366_0_0_7"/>
<dbReference type="PATRIC" id="fig|706587.4.peg.1781"/>
<name>I4C3X3_DESTA</name>
<organism evidence="1 2">
    <name type="scientific">Desulfomonile tiedjei (strain ATCC 49306 / DSM 6799 / DCB-1)</name>
    <dbReference type="NCBI Taxonomy" id="706587"/>
    <lineage>
        <taxon>Bacteria</taxon>
        <taxon>Pseudomonadati</taxon>
        <taxon>Thermodesulfobacteriota</taxon>
        <taxon>Desulfomonilia</taxon>
        <taxon>Desulfomonilales</taxon>
        <taxon>Desulfomonilaceae</taxon>
        <taxon>Desulfomonile</taxon>
    </lineage>
</organism>
<dbReference type="AlphaFoldDB" id="I4C3X3"/>
<dbReference type="RefSeq" id="WP_014809412.1">
    <property type="nucleotide sequence ID" value="NC_018025.1"/>
</dbReference>
<reference evidence="2" key="1">
    <citation type="submission" date="2012-06" db="EMBL/GenBank/DDBJ databases">
        <title>Complete sequence of chromosome of Desulfomonile tiedjei DSM 6799.</title>
        <authorList>
            <person name="Lucas S."/>
            <person name="Copeland A."/>
            <person name="Lapidus A."/>
            <person name="Glavina del Rio T."/>
            <person name="Dalin E."/>
            <person name="Tice H."/>
            <person name="Bruce D."/>
            <person name="Goodwin L."/>
            <person name="Pitluck S."/>
            <person name="Peters L."/>
            <person name="Ovchinnikova G."/>
            <person name="Zeytun A."/>
            <person name="Lu M."/>
            <person name="Kyrpides N."/>
            <person name="Mavromatis K."/>
            <person name="Ivanova N."/>
            <person name="Brettin T."/>
            <person name="Detter J.C."/>
            <person name="Han C."/>
            <person name="Larimer F."/>
            <person name="Land M."/>
            <person name="Hauser L."/>
            <person name="Markowitz V."/>
            <person name="Cheng J.-F."/>
            <person name="Hugenholtz P."/>
            <person name="Woyke T."/>
            <person name="Wu D."/>
            <person name="Spring S."/>
            <person name="Schroeder M."/>
            <person name="Brambilla E."/>
            <person name="Klenk H.-P."/>
            <person name="Eisen J.A."/>
        </authorList>
    </citation>
    <scope>NUCLEOTIDE SEQUENCE [LARGE SCALE GENOMIC DNA]</scope>
    <source>
        <strain evidence="2">ATCC 49306 / DSM 6799 / DCB-1</strain>
    </source>
</reference>
<dbReference type="eggNOG" id="COG0727">
    <property type="taxonomic scope" value="Bacteria"/>
</dbReference>
<dbReference type="STRING" id="706587.Desti_1552"/>
<evidence type="ECO:0000313" key="1">
    <source>
        <dbReference type="EMBL" id="AFM24264.1"/>
    </source>
</evidence>